<keyword evidence="4 5" id="KW-0119">Carbohydrate metabolism</keyword>
<dbReference type="InterPro" id="IPR006680">
    <property type="entry name" value="Amidohydro-rel"/>
</dbReference>
<evidence type="ECO:0000256" key="5">
    <source>
        <dbReference type="PIRNR" id="PIRNR038994"/>
    </source>
</evidence>
<dbReference type="Gene3D" id="2.30.40.10">
    <property type="entry name" value="Urease, subunit C, domain 1"/>
    <property type="match status" value="1"/>
</dbReference>
<comment type="cofactor">
    <cofactor evidence="8">
        <name>a divalent metal cation</name>
        <dbReference type="ChEBI" id="CHEBI:60240"/>
    </cofactor>
    <text evidence="8">Binds 1 divalent metal cation per subunit.</text>
</comment>
<dbReference type="AlphaFoldDB" id="A0A2T6CAC7"/>
<evidence type="ECO:0000313" key="11">
    <source>
        <dbReference type="Proteomes" id="UP000244092"/>
    </source>
</evidence>
<evidence type="ECO:0000256" key="7">
    <source>
        <dbReference type="PIRSR" id="PIRSR038994-2"/>
    </source>
</evidence>
<evidence type="ECO:0000256" key="6">
    <source>
        <dbReference type="PIRSR" id="PIRSR038994-1"/>
    </source>
</evidence>
<sequence>MSDITKAFVGAKIHDGRTIYVDHALVVGKGEVLCLRPRDSLPQGCPTEVLQGGTIMPGFVDLQVNGGGGLMFNDDQSVAALRTIAQAHRATGTAAILPTLITDTAERTRRAIDAVEQAIAERVGGIVGIHLEGPHLSVARKGAHDPNLIRTMTDEDLAILLGAADRLPNVMVTLAPESASCAQIKVLSDAGIVVSLGHTDADFAICMDAFDAGARCVTHLFNAMSQMGSREPGLVGATLMRDDVHAGLIADGIHVHPATIRAALAACGESERIFLVTDAMATAGSSIQTFSINGRDVFRKDQRLTLADGTLAGADLEMPRAIAVMRDQVGDNETQALRRATSAPTALLREPAQLGQLAQGLETVVHCSDDFTSISRLHMNDPALAEK</sequence>
<evidence type="ECO:0000256" key="1">
    <source>
        <dbReference type="ARBA" id="ARBA00010716"/>
    </source>
</evidence>
<feature type="active site" description="Proton donor/acceptor" evidence="6">
    <location>
        <position position="278"/>
    </location>
</feature>
<dbReference type="SUPFAM" id="SSF51556">
    <property type="entry name" value="Metallo-dependent hydrolases"/>
    <property type="match status" value="1"/>
</dbReference>
<feature type="binding site" evidence="7">
    <location>
        <position position="143"/>
    </location>
    <ligand>
        <name>substrate</name>
    </ligand>
</feature>
<dbReference type="SUPFAM" id="SSF51338">
    <property type="entry name" value="Composite domain of metallo-dependent hydrolases"/>
    <property type="match status" value="1"/>
</dbReference>
<dbReference type="InterPro" id="IPR003764">
    <property type="entry name" value="GlcNAc_6-P_deAcase"/>
</dbReference>
<evidence type="ECO:0000256" key="4">
    <source>
        <dbReference type="ARBA" id="ARBA00023277"/>
    </source>
</evidence>
<feature type="domain" description="Amidohydrolase-related" evidence="9">
    <location>
        <begin position="54"/>
        <end position="360"/>
    </location>
</feature>
<feature type="binding site" evidence="7">
    <location>
        <begin position="311"/>
        <end position="313"/>
    </location>
    <ligand>
        <name>substrate</name>
    </ligand>
</feature>
<dbReference type="InterPro" id="IPR032466">
    <property type="entry name" value="Metal_Hydrolase"/>
</dbReference>
<evidence type="ECO:0000256" key="3">
    <source>
        <dbReference type="ARBA" id="ARBA00022801"/>
    </source>
</evidence>
<dbReference type="Gene3D" id="3.20.20.140">
    <property type="entry name" value="Metal-dependent hydrolases"/>
    <property type="match status" value="1"/>
</dbReference>
<feature type="binding site" evidence="7">
    <location>
        <position position="254"/>
    </location>
    <ligand>
        <name>substrate</name>
    </ligand>
</feature>
<feature type="binding site" evidence="8">
    <location>
        <position position="132"/>
    </location>
    <ligand>
        <name>Zn(2+)</name>
        <dbReference type="ChEBI" id="CHEBI:29105"/>
    </ligand>
</feature>
<organism evidence="10 11">
    <name type="scientific">Sulfitobacter mediterraneus</name>
    <dbReference type="NCBI Taxonomy" id="83219"/>
    <lineage>
        <taxon>Bacteria</taxon>
        <taxon>Pseudomonadati</taxon>
        <taxon>Pseudomonadota</taxon>
        <taxon>Alphaproteobacteria</taxon>
        <taxon>Rhodobacterales</taxon>
        <taxon>Roseobacteraceae</taxon>
        <taxon>Sulfitobacter</taxon>
    </lineage>
</organism>
<keyword evidence="2 8" id="KW-0479">Metal-binding</keyword>
<dbReference type="Proteomes" id="UP000244092">
    <property type="component" value="Unassembled WGS sequence"/>
</dbReference>
<comment type="similarity">
    <text evidence="1 5">Belongs to the metallo-dependent hydrolases superfamily. NagA family.</text>
</comment>
<comment type="caution">
    <text evidence="10">The sequence shown here is derived from an EMBL/GenBank/DDBJ whole genome shotgun (WGS) entry which is preliminary data.</text>
</comment>
<gene>
    <name evidence="10" type="ORF">C8N31_11395</name>
</gene>
<evidence type="ECO:0000259" key="9">
    <source>
        <dbReference type="Pfam" id="PF01979"/>
    </source>
</evidence>
<dbReference type="PANTHER" id="PTHR11113">
    <property type="entry name" value="N-ACETYLGLUCOSAMINE-6-PHOSPHATE DEACETYLASE"/>
    <property type="match status" value="1"/>
</dbReference>
<feature type="binding site" evidence="7">
    <location>
        <position position="230"/>
    </location>
    <ligand>
        <name>substrate</name>
    </ligand>
</feature>
<accession>A0A2T6CAC7</accession>
<evidence type="ECO:0000256" key="8">
    <source>
        <dbReference type="PIRSR" id="PIRSR038994-3"/>
    </source>
</evidence>
<feature type="binding site" evidence="8">
    <location>
        <position position="219"/>
    </location>
    <ligand>
        <name>Zn(2+)</name>
        <dbReference type="ChEBI" id="CHEBI:29105"/>
    </ligand>
</feature>
<feature type="binding site" evidence="7">
    <location>
        <begin position="222"/>
        <end position="223"/>
    </location>
    <ligand>
        <name>substrate</name>
    </ligand>
</feature>
<dbReference type="RefSeq" id="WP_037918075.1">
    <property type="nucleotide sequence ID" value="NZ_QBKU01000013.1"/>
</dbReference>
<dbReference type="GO" id="GO:0046872">
    <property type="term" value="F:metal ion binding"/>
    <property type="evidence" value="ECO:0007669"/>
    <property type="project" value="UniProtKB-KW"/>
</dbReference>
<dbReference type="NCBIfam" id="TIGR00221">
    <property type="entry name" value="nagA"/>
    <property type="match status" value="1"/>
</dbReference>
<dbReference type="EMBL" id="QBKU01000013">
    <property type="protein sequence ID" value="PTX72169.1"/>
    <property type="molecule type" value="Genomic_DNA"/>
</dbReference>
<dbReference type="InterPro" id="IPR011059">
    <property type="entry name" value="Metal-dep_hydrolase_composite"/>
</dbReference>
<evidence type="ECO:0000313" key="10">
    <source>
        <dbReference type="EMBL" id="PTX72169.1"/>
    </source>
</evidence>
<feature type="binding site" evidence="8">
    <location>
        <position position="198"/>
    </location>
    <ligand>
        <name>Zn(2+)</name>
        <dbReference type="ChEBI" id="CHEBI:29105"/>
    </ligand>
</feature>
<protein>
    <submittedName>
        <fullName evidence="10">N-acetylglucosamine 6-phosphate deacetylase</fullName>
    </submittedName>
</protein>
<proteinExistence type="inferred from homology"/>
<dbReference type="GO" id="GO:0008448">
    <property type="term" value="F:N-acetylglucosamine-6-phosphate deacetylase activity"/>
    <property type="evidence" value="ECO:0007669"/>
    <property type="project" value="InterPro"/>
</dbReference>
<keyword evidence="3 5" id="KW-0378">Hydrolase</keyword>
<dbReference type="GO" id="GO:0006046">
    <property type="term" value="P:N-acetylglucosamine catabolic process"/>
    <property type="evidence" value="ECO:0007669"/>
    <property type="project" value="TreeGrafter"/>
</dbReference>
<reference evidence="10 11" key="1">
    <citation type="submission" date="2018-04" db="EMBL/GenBank/DDBJ databases">
        <title>Genomic Encyclopedia of Archaeal and Bacterial Type Strains, Phase II (KMG-II): from individual species to whole genera.</title>
        <authorList>
            <person name="Goeker M."/>
        </authorList>
    </citation>
    <scope>NUCLEOTIDE SEQUENCE [LARGE SCALE GENOMIC DNA]</scope>
    <source>
        <strain evidence="10 11">DSM 12244</strain>
    </source>
</reference>
<dbReference type="Pfam" id="PF01979">
    <property type="entry name" value="Amidohydro_1"/>
    <property type="match status" value="1"/>
</dbReference>
<dbReference type="PIRSF" id="PIRSF038994">
    <property type="entry name" value="NagA"/>
    <property type="match status" value="1"/>
</dbReference>
<dbReference type="OrthoDB" id="9776488at2"/>
<name>A0A2T6CAC7_9RHOB</name>
<dbReference type="PANTHER" id="PTHR11113:SF14">
    <property type="entry name" value="N-ACETYLGLUCOSAMINE-6-PHOSPHATE DEACETYLASE"/>
    <property type="match status" value="1"/>
</dbReference>
<evidence type="ECO:0000256" key="2">
    <source>
        <dbReference type="ARBA" id="ARBA00022723"/>
    </source>
</evidence>